<dbReference type="RefSeq" id="WP_045980158.1">
    <property type="nucleotide sequence ID" value="NZ_JXXY01000015.1"/>
</dbReference>
<keyword evidence="2" id="KW-0547">Nucleotide-binding</keyword>
<reference evidence="3 4" key="1">
    <citation type="journal article" date="2015" name="BMC Genomics">
        <title>Genome mining reveals unlocked bioactive potential of marine Gram-negative bacteria.</title>
        <authorList>
            <person name="Machado H."/>
            <person name="Sonnenschein E.C."/>
            <person name="Melchiorsen J."/>
            <person name="Gram L."/>
        </authorList>
    </citation>
    <scope>NUCLEOTIDE SEQUENCE [LARGE SCALE GENOMIC DNA]</scope>
    <source>
        <strain evidence="3 4">S3137</strain>
    </source>
</reference>
<keyword evidence="2" id="KW-0285">Flavoprotein</keyword>
<dbReference type="Proteomes" id="UP000033664">
    <property type="component" value="Unassembled WGS sequence"/>
</dbReference>
<dbReference type="GO" id="GO:0000166">
    <property type="term" value="F:nucleotide binding"/>
    <property type="evidence" value="ECO:0007669"/>
    <property type="project" value="UniProtKB-KW"/>
</dbReference>
<evidence type="ECO:0000313" key="3">
    <source>
        <dbReference type="EMBL" id="KJZ00262.1"/>
    </source>
</evidence>
<evidence type="ECO:0000256" key="1">
    <source>
        <dbReference type="PIRSR" id="PIRSR011396-1"/>
    </source>
</evidence>
<feature type="binding site" evidence="2">
    <location>
        <position position="325"/>
    </location>
    <ligand>
        <name>FAD</name>
        <dbReference type="ChEBI" id="CHEBI:57692"/>
    </ligand>
</feature>
<dbReference type="SUPFAM" id="SSF51905">
    <property type="entry name" value="FAD/NAD(P)-binding domain"/>
    <property type="match status" value="1"/>
</dbReference>
<dbReference type="InterPro" id="IPR036188">
    <property type="entry name" value="FAD/NAD-bd_sf"/>
</dbReference>
<accession>A0A0F4Q127</accession>
<sequence>MNNINTITIVGGGTAGWMCAAYLSKHHRDKTVRVIESAHIGRIGVGEGSTPHLQQFMADLGVTESSWMRACDATYKAGIRFSHWNGDDSEYFHPFFSELDEKTAEVFFVNANARRRGAAVPVHPDGYFLAAQLAAQNRAPKALSALARPLHYGYHFDAQKLADWLRAYACARGVEHISGTVSQVQGRQRIEHVTLADGRTLQGDFYIDASGFQSLLVEKTLQEPFIRFNDELLNDRAVAFATEALPNPPVYTHAQAMPSGWRWHIPLQSRCGNGYVYSSQYLSAEQAELQLRQALGEYHSSAKHLHMRVGMMRRALVSNVMAVGLAQSFIEPLEATALMVTGHSITLLSQFIEGQVSAQQLNDELHTLVLGVKDYILGHYATSRRIDTPYWLASAGIAAQSPRIAPLLQRWRSGGDIDQWLHQHRHQQAYNRASWYCLLAGMDYRDTHLIQPFECAPAHIDSAAKAYVKTLCETHFGVHEQVLRL</sequence>
<name>A0A0F4Q127_9GAMM</name>
<dbReference type="AlphaFoldDB" id="A0A0F4Q127"/>
<dbReference type="PANTHER" id="PTHR43747">
    <property type="entry name" value="FAD-BINDING PROTEIN"/>
    <property type="match status" value="1"/>
</dbReference>
<organism evidence="3 4">
    <name type="scientific">Pseudoalteromonas ruthenica</name>
    <dbReference type="NCBI Taxonomy" id="151081"/>
    <lineage>
        <taxon>Bacteria</taxon>
        <taxon>Pseudomonadati</taxon>
        <taxon>Pseudomonadota</taxon>
        <taxon>Gammaproteobacteria</taxon>
        <taxon>Alteromonadales</taxon>
        <taxon>Pseudoalteromonadaceae</taxon>
        <taxon>Pseudoalteromonas</taxon>
    </lineage>
</organism>
<dbReference type="PATRIC" id="fig|151081.8.peg.3059"/>
<feature type="active site" evidence="1">
    <location>
        <position position="76"/>
    </location>
</feature>
<feature type="binding site" evidence="2">
    <location>
        <position position="334"/>
    </location>
    <ligand>
        <name>L-tryptophan</name>
        <dbReference type="ChEBI" id="CHEBI:57912"/>
    </ligand>
</feature>
<keyword evidence="4" id="KW-1185">Reference proteome</keyword>
<protein>
    <submittedName>
        <fullName evidence="3">Tryptophan halogenase</fullName>
    </submittedName>
</protein>
<dbReference type="InterPro" id="IPR050816">
    <property type="entry name" value="Flavin-dep_Halogenase_NPB"/>
</dbReference>
<gene>
    <name evidence="3" type="ORF">TW72_05985</name>
</gene>
<keyword evidence="2" id="KW-0274">FAD</keyword>
<evidence type="ECO:0000256" key="2">
    <source>
        <dbReference type="PIRSR" id="PIRSR011396-2"/>
    </source>
</evidence>
<dbReference type="eggNOG" id="COG0665">
    <property type="taxonomic scope" value="Bacteria"/>
</dbReference>
<dbReference type="InterPro" id="IPR033856">
    <property type="entry name" value="Trp_halogen"/>
</dbReference>
<feature type="binding site" evidence="2">
    <location>
        <begin position="12"/>
        <end position="15"/>
    </location>
    <ligand>
        <name>FAD</name>
        <dbReference type="ChEBI" id="CHEBI:57692"/>
    </ligand>
</feature>
<evidence type="ECO:0000313" key="4">
    <source>
        <dbReference type="Proteomes" id="UP000033664"/>
    </source>
</evidence>
<feature type="binding site" evidence="2">
    <location>
        <position position="76"/>
    </location>
    <ligand>
        <name>7-chloro-L-tryptophan</name>
        <dbReference type="ChEBI" id="CHEBI:58713"/>
    </ligand>
</feature>
<comment type="caution">
    <text evidence="3">The sequence shown here is derived from an EMBL/GenBank/DDBJ whole genome shotgun (WGS) entry which is preliminary data.</text>
</comment>
<dbReference type="InterPro" id="IPR006905">
    <property type="entry name" value="Flavin_halogenase"/>
</dbReference>
<proteinExistence type="predicted"/>
<dbReference type="OrthoDB" id="7178350at2"/>
<feature type="binding site" evidence="2">
    <location>
        <position position="181"/>
    </location>
    <ligand>
        <name>FAD</name>
        <dbReference type="ChEBI" id="CHEBI:57692"/>
    </ligand>
</feature>
<dbReference type="GeneID" id="58228037"/>
<dbReference type="PIRSF" id="PIRSF011396">
    <property type="entry name" value="Trp_halogenase"/>
    <property type="match status" value="1"/>
</dbReference>
<dbReference type="Pfam" id="PF04820">
    <property type="entry name" value="Trp_halogenase"/>
    <property type="match status" value="1"/>
</dbReference>
<dbReference type="EMBL" id="JXXZ01000006">
    <property type="protein sequence ID" value="KJZ00262.1"/>
    <property type="molecule type" value="Genomic_DNA"/>
</dbReference>
<dbReference type="Gene3D" id="3.50.50.60">
    <property type="entry name" value="FAD/NAD(P)-binding domain"/>
    <property type="match status" value="1"/>
</dbReference>
<dbReference type="GO" id="GO:0004497">
    <property type="term" value="F:monooxygenase activity"/>
    <property type="evidence" value="ECO:0007669"/>
    <property type="project" value="InterPro"/>
</dbReference>
<dbReference type="PANTHER" id="PTHR43747:SF4">
    <property type="entry name" value="FLAVIN-DEPENDENT TRYPTOPHAN HALOGENASE"/>
    <property type="match status" value="1"/>
</dbReference>